<keyword evidence="2" id="KW-0547">Nucleotide-binding</keyword>
<comment type="caution">
    <text evidence="9">The sequence shown here is derived from an EMBL/GenBank/DDBJ whole genome shotgun (WGS) entry which is preliminary data.</text>
</comment>
<protein>
    <submittedName>
        <fullName evidence="9">Asparagine--tRNA ligase</fullName>
    </submittedName>
</protein>
<evidence type="ECO:0000256" key="4">
    <source>
        <dbReference type="ARBA" id="ARBA00022917"/>
    </source>
</evidence>
<evidence type="ECO:0000256" key="2">
    <source>
        <dbReference type="ARBA" id="ARBA00022741"/>
    </source>
</evidence>
<keyword evidence="5" id="KW-0030">Aminoacyl-tRNA synthetase</keyword>
<keyword evidence="3" id="KW-0067">ATP-binding</keyword>
<sequence>MSAMVKSVETTEMTEQRQAPPGLGLSKYSRRVILSTILNREDGGVGLVGERVVVGGWVKSYKGIHRQQDHVQSKLLPPVPSPTPSSNVVDLSCSEVLMSRVPLIRSITRLFLNQHHSRVIDLPTPSSLPPASPSSVYLWINDGSCTLQLQIVLDSSVHLALSQVMQIGTSILVQGTITKAPDRSKFAVQIVVEKVVYIGMVESNKNRPTQNPTRFSSAFLRLNSHLRPKSTTVESTSRIRNGLTQGTHAFFQKTGFIHIHTPVITSTRTGSGTTCINTSKHLRVKPEETAAEKAEKKKVRGRGNKIGVDAVKVAIKEKSRRIEELRRSDSNRDAIDSAIEDLKNAKNLAMELEQKKHNSLYLSMSAGLHLENYGCGLSSVYSLGPVFQAAPITGHNSQKKTADLSEMWVVEVNLAFSELEDGMKCSEDYLKFLCGWVLENCSEDVKFSMKKIDRTCFDRIRLVQLSSFKQITYTEAVETLNKVESKTFKQKVEWGLVLSEEQQRYLCDEMYKQPVIIYNHPKNLKPFFLRLNDDNNTVASFDIIIPKVGLLISGGQREERTDVINLRIDEAGLQRKEYEWYIDLRRQGKAKQTGFSVVLENLAMFVVGTDDVRDVIPIPTLLTHGI</sequence>
<gene>
    <name evidence="9" type="ORF">ZOSMA_288G00270</name>
</gene>
<dbReference type="OMA" id="IHATHEF"/>
<evidence type="ECO:0000256" key="3">
    <source>
        <dbReference type="ARBA" id="ARBA00022840"/>
    </source>
</evidence>
<evidence type="ECO:0000256" key="7">
    <source>
        <dbReference type="SAM" id="MobiDB-lite"/>
    </source>
</evidence>
<dbReference type="InterPro" id="IPR045864">
    <property type="entry name" value="aa-tRNA-synth_II/BPL/LPL"/>
</dbReference>
<evidence type="ECO:0000259" key="8">
    <source>
        <dbReference type="Pfam" id="PF00152"/>
    </source>
</evidence>
<keyword evidence="1 9" id="KW-0436">Ligase</keyword>
<evidence type="ECO:0000256" key="1">
    <source>
        <dbReference type="ARBA" id="ARBA00022598"/>
    </source>
</evidence>
<keyword evidence="4" id="KW-0648">Protein biosynthesis</keyword>
<keyword evidence="10" id="KW-1185">Reference proteome</keyword>
<accession>A0A0K9PF03</accession>
<evidence type="ECO:0000256" key="6">
    <source>
        <dbReference type="SAM" id="Coils"/>
    </source>
</evidence>
<feature type="domain" description="Aminoacyl-tRNA synthetase class II (D/K/N)" evidence="8">
    <location>
        <begin position="356"/>
        <end position="620"/>
    </location>
</feature>
<dbReference type="Gene3D" id="3.30.930.10">
    <property type="entry name" value="Bira Bifunctional Protein, Domain 2"/>
    <property type="match status" value="1"/>
</dbReference>
<dbReference type="Proteomes" id="UP000036987">
    <property type="component" value="Unassembled WGS sequence"/>
</dbReference>
<dbReference type="PANTHER" id="PTHR22594:SF36">
    <property type="entry name" value="ASPARAGINE--TRNA LIGASE, CYTOPLASMIC 2"/>
    <property type="match status" value="1"/>
</dbReference>
<feature type="region of interest" description="Disordered" evidence="7">
    <location>
        <begin position="1"/>
        <end position="21"/>
    </location>
</feature>
<name>A0A0K9PF03_ZOSMR</name>
<evidence type="ECO:0000313" key="9">
    <source>
        <dbReference type="EMBL" id="KMZ66827.1"/>
    </source>
</evidence>
<dbReference type="AlphaFoldDB" id="A0A0K9PF03"/>
<dbReference type="STRING" id="29655.A0A0K9PF03"/>
<organism evidence="9 10">
    <name type="scientific">Zostera marina</name>
    <name type="common">Eelgrass</name>
    <dbReference type="NCBI Taxonomy" id="29655"/>
    <lineage>
        <taxon>Eukaryota</taxon>
        <taxon>Viridiplantae</taxon>
        <taxon>Streptophyta</taxon>
        <taxon>Embryophyta</taxon>
        <taxon>Tracheophyta</taxon>
        <taxon>Spermatophyta</taxon>
        <taxon>Magnoliopsida</taxon>
        <taxon>Liliopsida</taxon>
        <taxon>Zosteraceae</taxon>
        <taxon>Zostera</taxon>
    </lineage>
</organism>
<feature type="coiled-coil region" evidence="6">
    <location>
        <begin position="308"/>
        <end position="355"/>
    </location>
</feature>
<reference evidence="10" key="1">
    <citation type="journal article" date="2016" name="Nature">
        <title>The genome of the seagrass Zostera marina reveals angiosperm adaptation to the sea.</title>
        <authorList>
            <person name="Olsen J.L."/>
            <person name="Rouze P."/>
            <person name="Verhelst B."/>
            <person name="Lin Y.-C."/>
            <person name="Bayer T."/>
            <person name="Collen J."/>
            <person name="Dattolo E."/>
            <person name="De Paoli E."/>
            <person name="Dittami S."/>
            <person name="Maumus F."/>
            <person name="Michel G."/>
            <person name="Kersting A."/>
            <person name="Lauritano C."/>
            <person name="Lohaus R."/>
            <person name="Toepel M."/>
            <person name="Tonon T."/>
            <person name="Vanneste K."/>
            <person name="Amirebrahimi M."/>
            <person name="Brakel J."/>
            <person name="Bostroem C."/>
            <person name="Chovatia M."/>
            <person name="Grimwood J."/>
            <person name="Jenkins J.W."/>
            <person name="Jueterbock A."/>
            <person name="Mraz A."/>
            <person name="Stam W.T."/>
            <person name="Tice H."/>
            <person name="Bornberg-Bauer E."/>
            <person name="Green P.J."/>
            <person name="Pearson G.A."/>
            <person name="Procaccini G."/>
            <person name="Duarte C.M."/>
            <person name="Schmutz J."/>
            <person name="Reusch T.B.H."/>
            <person name="Van de Peer Y."/>
        </authorList>
    </citation>
    <scope>NUCLEOTIDE SEQUENCE [LARGE SCALE GENOMIC DNA]</scope>
    <source>
        <strain evidence="10">cv. Finnish</strain>
    </source>
</reference>
<feature type="compositionally biased region" description="Polar residues" evidence="7">
    <location>
        <begin position="8"/>
        <end position="17"/>
    </location>
</feature>
<dbReference type="SUPFAM" id="SSF55681">
    <property type="entry name" value="Class II aaRS and biotin synthetases"/>
    <property type="match status" value="1"/>
</dbReference>
<dbReference type="InterPro" id="IPR004364">
    <property type="entry name" value="Aa-tRNA-synt_II"/>
</dbReference>
<dbReference type="Pfam" id="PF00152">
    <property type="entry name" value="tRNA-synt_2"/>
    <property type="match status" value="1"/>
</dbReference>
<evidence type="ECO:0000256" key="5">
    <source>
        <dbReference type="ARBA" id="ARBA00023146"/>
    </source>
</evidence>
<dbReference type="GO" id="GO:0005524">
    <property type="term" value="F:ATP binding"/>
    <property type="evidence" value="ECO:0007669"/>
    <property type="project" value="UniProtKB-KW"/>
</dbReference>
<keyword evidence="6" id="KW-0175">Coiled coil</keyword>
<dbReference type="GO" id="GO:0005739">
    <property type="term" value="C:mitochondrion"/>
    <property type="evidence" value="ECO:0000318"/>
    <property type="project" value="GO_Central"/>
</dbReference>
<dbReference type="GO" id="GO:0006421">
    <property type="term" value="P:asparaginyl-tRNA aminoacylation"/>
    <property type="evidence" value="ECO:0000318"/>
    <property type="project" value="GO_Central"/>
</dbReference>
<evidence type="ECO:0000313" key="10">
    <source>
        <dbReference type="Proteomes" id="UP000036987"/>
    </source>
</evidence>
<proteinExistence type="predicted"/>
<dbReference type="OrthoDB" id="1931232at2759"/>
<dbReference type="GO" id="GO:0004816">
    <property type="term" value="F:asparagine-tRNA ligase activity"/>
    <property type="evidence" value="ECO:0000318"/>
    <property type="project" value="GO_Central"/>
</dbReference>
<dbReference type="EMBL" id="LFYR01000956">
    <property type="protein sequence ID" value="KMZ66827.1"/>
    <property type="molecule type" value="Genomic_DNA"/>
</dbReference>
<dbReference type="PANTHER" id="PTHR22594">
    <property type="entry name" value="ASPARTYL/LYSYL-TRNA SYNTHETASE"/>
    <property type="match status" value="1"/>
</dbReference>